<comment type="subcellular location">
    <subcellularLocation>
        <location evidence="1">Membrane</location>
        <topology evidence="1">Multi-pass membrane protein</topology>
    </subcellularLocation>
</comment>
<dbReference type="SUPFAM" id="SSF103473">
    <property type="entry name" value="MFS general substrate transporter"/>
    <property type="match status" value="1"/>
</dbReference>
<gene>
    <name evidence="7" type="ORF">EJ04DRAFT_489363</name>
</gene>
<accession>A0A9P4R4F0</accession>
<proteinExistence type="predicted"/>
<feature type="transmembrane region" description="Helical" evidence="5">
    <location>
        <begin position="291"/>
        <end position="309"/>
    </location>
</feature>
<dbReference type="OrthoDB" id="3936150at2759"/>
<dbReference type="PROSITE" id="PS50850">
    <property type="entry name" value="MFS"/>
    <property type="match status" value="1"/>
</dbReference>
<dbReference type="InterPro" id="IPR020846">
    <property type="entry name" value="MFS_dom"/>
</dbReference>
<feature type="transmembrane region" description="Helical" evidence="5">
    <location>
        <begin position="23"/>
        <end position="46"/>
    </location>
</feature>
<feature type="transmembrane region" description="Helical" evidence="5">
    <location>
        <begin position="90"/>
        <end position="106"/>
    </location>
</feature>
<evidence type="ECO:0000313" key="7">
    <source>
        <dbReference type="EMBL" id="KAF2736751.1"/>
    </source>
</evidence>
<feature type="transmembrane region" description="Helical" evidence="5">
    <location>
        <begin position="422"/>
        <end position="442"/>
    </location>
</feature>
<dbReference type="Gene3D" id="1.20.1250.20">
    <property type="entry name" value="MFS general substrate transporter like domains"/>
    <property type="match status" value="1"/>
</dbReference>
<dbReference type="PANTHER" id="PTHR23502">
    <property type="entry name" value="MAJOR FACILITATOR SUPERFAMILY"/>
    <property type="match status" value="1"/>
</dbReference>
<evidence type="ECO:0000256" key="3">
    <source>
        <dbReference type="ARBA" id="ARBA00022989"/>
    </source>
</evidence>
<feature type="transmembrane region" description="Helical" evidence="5">
    <location>
        <begin position="180"/>
        <end position="203"/>
    </location>
</feature>
<reference evidence="7" key="1">
    <citation type="journal article" date="2020" name="Stud. Mycol.">
        <title>101 Dothideomycetes genomes: a test case for predicting lifestyles and emergence of pathogens.</title>
        <authorList>
            <person name="Haridas S."/>
            <person name="Albert R."/>
            <person name="Binder M."/>
            <person name="Bloem J."/>
            <person name="Labutti K."/>
            <person name="Salamov A."/>
            <person name="Andreopoulos B."/>
            <person name="Baker S."/>
            <person name="Barry K."/>
            <person name="Bills G."/>
            <person name="Bluhm B."/>
            <person name="Cannon C."/>
            <person name="Castanera R."/>
            <person name="Culley D."/>
            <person name="Daum C."/>
            <person name="Ezra D."/>
            <person name="Gonzalez J."/>
            <person name="Henrissat B."/>
            <person name="Kuo A."/>
            <person name="Liang C."/>
            <person name="Lipzen A."/>
            <person name="Lutzoni F."/>
            <person name="Magnuson J."/>
            <person name="Mondo S."/>
            <person name="Nolan M."/>
            <person name="Ohm R."/>
            <person name="Pangilinan J."/>
            <person name="Park H.-J."/>
            <person name="Ramirez L."/>
            <person name="Alfaro M."/>
            <person name="Sun H."/>
            <person name="Tritt A."/>
            <person name="Yoshinaga Y."/>
            <person name="Zwiers L.-H."/>
            <person name="Turgeon B."/>
            <person name="Goodwin S."/>
            <person name="Spatafora J."/>
            <person name="Crous P."/>
            <person name="Grigoriev I."/>
        </authorList>
    </citation>
    <scope>NUCLEOTIDE SEQUENCE</scope>
    <source>
        <strain evidence="7">CBS 125425</strain>
    </source>
</reference>
<feature type="transmembrane region" description="Helical" evidence="5">
    <location>
        <begin position="393"/>
        <end position="416"/>
    </location>
</feature>
<keyword evidence="3 5" id="KW-1133">Transmembrane helix</keyword>
<feature type="transmembrane region" description="Helical" evidence="5">
    <location>
        <begin position="251"/>
        <end position="271"/>
    </location>
</feature>
<dbReference type="EMBL" id="ML996122">
    <property type="protein sequence ID" value="KAF2736751.1"/>
    <property type="molecule type" value="Genomic_DNA"/>
</dbReference>
<sequence>MLSHTLGADDPDNPMNWPTHRRLYASAVSWFMAYAVAFGLTMYASALPMIMERFDVDMTTAIAGFSLYLFGIFFAPVYTPHLSERHGRSIIYCISIFVCGLFHLGAATSQSFAALAVCRFFAGFAGGPCLVLIEGTFADIWSAETTNTYYAFLGVASYFGAATPGPIVGNFVVQAGGWRWVGYVPAMLILVAFAFGIGMPETYGREIPRRRNKARQLPPPHQPPAESGVTIAQMATITVINPIKQSLLEPIVAMISFTLALNWAVTFQWFITVPVVLQTVYGFSPQRAGLAFIGAIGGAALAAICIIVIEQTIYKSCKTTSMPIEKRLIPAMYGGFLLTASLFWVGWTADPTIHYLSPIFGTAVFIWGGLSVLISLVTYLFDAYPPAGTLAALTAAACSRIVVAGIVPLVIVQGFMNLGGNWTLSIFGFISIPCLAVPFILYKWGPALRARSPYSRSLSIHSHMPLPMEMSHTGDDHAYEGATMHDVRV</sequence>
<evidence type="ECO:0000256" key="5">
    <source>
        <dbReference type="SAM" id="Phobius"/>
    </source>
</evidence>
<dbReference type="InterPro" id="IPR036259">
    <property type="entry name" value="MFS_trans_sf"/>
</dbReference>
<protein>
    <submittedName>
        <fullName evidence="7">MFS general substrate transporter</fullName>
    </submittedName>
</protein>
<dbReference type="GO" id="GO:0000297">
    <property type="term" value="F:spermine transmembrane transporter activity"/>
    <property type="evidence" value="ECO:0007669"/>
    <property type="project" value="TreeGrafter"/>
</dbReference>
<feature type="transmembrane region" description="Helical" evidence="5">
    <location>
        <begin position="112"/>
        <end position="137"/>
    </location>
</feature>
<keyword evidence="4 5" id="KW-0472">Membrane</keyword>
<comment type="caution">
    <text evidence="7">The sequence shown here is derived from an EMBL/GenBank/DDBJ whole genome shotgun (WGS) entry which is preliminary data.</text>
</comment>
<dbReference type="PANTHER" id="PTHR23502:SF38">
    <property type="entry name" value="POLYAMINE TRANSPORTER 4"/>
    <property type="match status" value="1"/>
</dbReference>
<dbReference type="Pfam" id="PF07690">
    <property type="entry name" value="MFS_1"/>
    <property type="match status" value="1"/>
</dbReference>
<keyword evidence="2 5" id="KW-0812">Transmembrane</keyword>
<feature type="transmembrane region" description="Helical" evidence="5">
    <location>
        <begin position="330"/>
        <end position="347"/>
    </location>
</feature>
<evidence type="ECO:0000259" key="6">
    <source>
        <dbReference type="PROSITE" id="PS50850"/>
    </source>
</evidence>
<evidence type="ECO:0000313" key="8">
    <source>
        <dbReference type="Proteomes" id="UP000799444"/>
    </source>
</evidence>
<dbReference type="GO" id="GO:0015606">
    <property type="term" value="F:spermidine transmembrane transporter activity"/>
    <property type="evidence" value="ECO:0007669"/>
    <property type="project" value="TreeGrafter"/>
</dbReference>
<keyword evidence="8" id="KW-1185">Reference proteome</keyword>
<feature type="transmembrane region" description="Helical" evidence="5">
    <location>
        <begin position="359"/>
        <end position="381"/>
    </location>
</feature>
<evidence type="ECO:0000256" key="4">
    <source>
        <dbReference type="ARBA" id="ARBA00023136"/>
    </source>
</evidence>
<feature type="transmembrane region" description="Helical" evidence="5">
    <location>
        <begin position="149"/>
        <end position="168"/>
    </location>
</feature>
<organism evidence="7 8">
    <name type="scientific">Polyplosphaeria fusca</name>
    <dbReference type="NCBI Taxonomy" id="682080"/>
    <lineage>
        <taxon>Eukaryota</taxon>
        <taxon>Fungi</taxon>
        <taxon>Dikarya</taxon>
        <taxon>Ascomycota</taxon>
        <taxon>Pezizomycotina</taxon>
        <taxon>Dothideomycetes</taxon>
        <taxon>Pleosporomycetidae</taxon>
        <taxon>Pleosporales</taxon>
        <taxon>Tetraplosphaeriaceae</taxon>
        <taxon>Polyplosphaeria</taxon>
    </lineage>
</organism>
<dbReference type="GO" id="GO:0005886">
    <property type="term" value="C:plasma membrane"/>
    <property type="evidence" value="ECO:0007669"/>
    <property type="project" value="TreeGrafter"/>
</dbReference>
<evidence type="ECO:0000256" key="2">
    <source>
        <dbReference type="ARBA" id="ARBA00022692"/>
    </source>
</evidence>
<feature type="transmembrane region" description="Helical" evidence="5">
    <location>
        <begin position="58"/>
        <end position="78"/>
    </location>
</feature>
<dbReference type="InterPro" id="IPR011701">
    <property type="entry name" value="MFS"/>
</dbReference>
<feature type="domain" description="Major facilitator superfamily (MFS) profile" evidence="6">
    <location>
        <begin position="25"/>
        <end position="449"/>
    </location>
</feature>
<name>A0A9P4R4F0_9PLEO</name>
<evidence type="ECO:0000256" key="1">
    <source>
        <dbReference type="ARBA" id="ARBA00004141"/>
    </source>
</evidence>
<dbReference type="AlphaFoldDB" id="A0A9P4R4F0"/>
<dbReference type="Proteomes" id="UP000799444">
    <property type="component" value="Unassembled WGS sequence"/>
</dbReference>